<feature type="domain" description="HTH lysR-type" evidence="5">
    <location>
        <begin position="6"/>
        <end position="63"/>
    </location>
</feature>
<dbReference type="EMBL" id="JBEPSH010000010">
    <property type="protein sequence ID" value="MET4579604.1"/>
    <property type="molecule type" value="Genomic_DNA"/>
</dbReference>
<dbReference type="PANTHER" id="PTHR30419">
    <property type="entry name" value="HTH-TYPE TRANSCRIPTIONAL REGULATOR YBHD"/>
    <property type="match status" value="1"/>
</dbReference>
<evidence type="ECO:0000256" key="1">
    <source>
        <dbReference type="ARBA" id="ARBA00009437"/>
    </source>
</evidence>
<dbReference type="RefSeq" id="WP_354447836.1">
    <property type="nucleotide sequence ID" value="NZ_JBEPSH010000010.1"/>
</dbReference>
<dbReference type="InterPro" id="IPR036388">
    <property type="entry name" value="WH-like_DNA-bd_sf"/>
</dbReference>
<dbReference type="Gene3D" id="1.10.10.10">
    <property type="entry name" value="Winged helix-like DNA-binding domain superfamily/Winged helix DNA-binding domain"/>
    <property type="match status" value="1"/>
</dbReference>
<evidence type="ECO:0000256" key="2">
    <source>
        <dbReference type="ARBA" id="ARBA00023015"/>
    </source>
</evidence>
<dbReference type="Pfam" id="PF03466">
    <property type="entry name" value="LysR_substrate"/>
    <property type="match status" value="1"/>
</dbReference>
<dbReference type="GO" id="GO:0003677">
    <property type="term" value="F:DNA binding"/>
    <property type="evidence" value="ECO:0007669"/>
    <property type="project" value="UniProtKB-KW"/>
</dbReference>
<dbReference type="Pfam" id="PF00126">
    <property type="entry name" value="HTH_1"/>
    <property type="match status" value="1"/>
</dbReference>
<accession>A0ABV2QEZ5</accession>
<dbReference type="InterPro" id="IPR000847">
    <property type="entry name" value="LysR_HTH_N"/>
</dbReference>
<dbReference type="PANTHER" id="PTHR30419:SF30">
    <property type="entry name" value="LYSR FAMILY TRANSCRIPTIONAL REGULATOR"/>
    <property type="match status" value="1"/>
</dbReference>
<gene>
    <name evidence="6" type="ORF">ABIE13_004741</name>
</gene>
<dbReference type="SUPFAM" id="SSF46785">
    <property type="entry name" value="Winged helix' DNA-binding domain"/>
    <property type="match status" value="1"/>
</dbReference>
<evidence type="ECO:0000259" key="5">
    <source>
        <dbReference type="PROSITE" id="PS50931"/>
    </source>
</evidence>
<reference evidence="6 7" key="1">
    <citation type="submission" date="2024-06" db="EMBL/GenBank/DDBJ databases">
        <title>Sorghum-associated microbial communities from plants grown in Nebraska, USA.</title>
        <authorList>
            <person name="Schachtman D."/>
        </authorList>
    </citation>
    <scope>NUCLEOTIDE SEQUENCE [LARGE SCALE GENOMIC DNA]</scope>
    <source>
        <strain evidence="6 7">2709</strain>
    </source>
</reference>
<dbReference type="Proteomes" id="UP001549320">
    <property type="component" value="Unassembled WGS sequence"/>
</dbReference>
<comment type="similarity">
    <text evidence="1">Belongs to the LysR transcriptional regulatory family.</text>
</comment>
<sequence>MAITNYRVDDLRALAALHAAGSFVRAAERLHITQSALSRRVSQLEAVVGGRLVQRTTRRVALTSLGLNLIRKTALLLNQLDDAVAEAGRSARGESGRIDVACLTTVAYSMLPPVLDAFRKRYPNVRLHLRDDTGQRVAHAVLAREAEFGIGVLGHPSTELHAEYCVDDPYVIAFRAGHALQRRKRVSWKELQAWRVVALRSTSANRQQIDETLAAEGIASPWFDEVEHLSSMLGLLRGGVGIGVLPHLALQSDAAVDLLSRPLHSPDIVRRIGLFRRRDTSLSQPAATLWDMLREHMAGHG</sequence>
<evidence type="ECO:0000256" key="4">
    <source>
        <dbReference type="ARBA" id="ARBA00023163"/>
    </source>
</evidence>
<dbReference type="InterPro" id="IPR050950">
    <property type="entry name" value="HTH-type_LysR_regulators"/>
</dbReference>
<organism evidence="6 7">
    <name type="scientific">Ottowia thiooxydans</name>
    <dbReference type="NCBI Taxonomy" id="219182"/>
    <lineage>
        <taxon>Bacteria</taxon>
        <taxon>Pseudomonadati</taxon>
        <taxon>Pseudomonadota</taxon>
        <taxon>Betaproteobacteria</taxon>
        <taxon>Burkholderiales</taxon>
        <taxon>Comamonadaceae</taxon>
        <taxon>Ottowia</taxon>
    </lineage>
</organism>
<proteinExistence type="inferred from homology"/>
<keyword evidence="7" id="KW-1185">Reference proteome</keyword>
<dbReference type="InterPro" id="IPR005119">
    <property type="entry name" value="LysR_subst-bd"/>
</dbReference>
<dbReference type="InterPro" id="IPR036390">
    <property type="entry name" value="WH_DNA-bd_sf"/>
</dbReference>
<name>A0ABV2QEZ5_9BURK</name>
<dbReference type="CDD" id="cd08440">
    <property type="entry name" value="PBP2_LTTR_like_4"/>
    <property type="match status" value="1"/>
</dbReference>
<evidence type="ECO:0000313" key="6">
    <source>
        <dbReference type="EMBL" id="MET4579604.1"/>
    </source>
</evidence>
<evidence type="ECO:0000256" key="3">
    <source>
        <dbReference type="ARBA" id="ARBA00023125"/>
    </source>
</evidence>
<dbReference type="PROSITE" id="PS50931">
    <property type="entry name" value="HTH_LYSR"/>
    <property type="match status" value="1"/>
</dbReference>
<comment type="caution">
    <text evidence="6">The sequence shown here is derived from an EMBL/GenBank/DDBJ whole genome shotgun (WGS) entry which is preliminary data.</text>
</comment>
<protein>
    <submittedName>
        <fullName evidence="6">DNA-binding transcriptional LysR family regulator</fullName>
    </submittedName>
</protein>
<keyword evidence="3 6" id="KW-0238">DNA-binding</keyword>
<evidence type="ECO:0000313" key="7">
    <source>
        <dbReference type="Proteomes" id="UP001549320"/>
    </source>
</evidence>
<dbReference type="Gene3D" id="3.40.190.10">
    <property type="entry name" value="Periplasmic binding protein-like II"/>
    <property type="match status" value="2"/>
</dbReference>
<keyword evidence="4" id="KW-0804">Transcription</keyword>
<dbReference type="PRINTS" id="PR00039">
    <property type="entry name" value="HTHLYSR"/>
</dbReference>
<keyword evidence="2" id="KW-0805">Transcription regulation</keyword>
<dbReference type="SUPFAM" id="SSF53850">
    <property type="entry name" value="Periplasmic binding protein-like II"/>
    <property type="match status" value="1"/>
</dbReference>